<dbReference type="GO" id="GO:0009536">
    <property type="term" value="C:plastid"/>
    <property type="evidence" value="ECO:0007669"/>
    <property type="project" value="UniProtKB-SubCell"/>
</dbReference>
<feature type="domain" description="Plastid lipid-associated protein/fibrillin conserved" evidence="3">
    <location>
        <begin position="138"/>
        <end position="166"/>
    </location>
</feature>
<dbReference type="PANTHER" id="PTHR31906">
    <property type="entry name" value="PLASTID-LIPID-ASSOCIATED PROTEIN 4, CHLOROPLASTIC-RELATED"/>
    <property type="match status" value="1"/>
</dbReference>
<accession>A0A0D3KEX2</accession>
<comment type="subcellular location">
    <subcellularLocation>
        <location evidence="1">Plastid</location>
    </subcellularLocation>
</comment>
<protein>
    <recommendedName>
        <fullName evidence="3">Plastid lipid-associated protein/fibrillin conserved domain-containing protein</fullName>
    </recommendedName>
</protein>
<evidence type="ECO:0000256" key="2">
    <source>
        <dbReference type="ARBA" id="ARBA00022640"/>
    </source>
</evidence>
<dbReference type="InterPro" id="IPR006843">
    <property type="entry name" value="PAP/fibrillin_dom"/>
</dbReference>
<dbReference type="STRING" id="2903.R1C674"/>
<dbReference type="AlphaFoldDB" id="A0A0D3KEX2"/>
<dbReference type="GeneID" id="17264031"/>
<dbReference type="EnsemblProtists" id="EOD17702">
    <property type="protein sequence ID" value="EOD17702"/>
    <property type="gene ID" value="EMIHUDRAFT_209627"/>
</dbReference>
<evidence type="ECO:0000259" key="3">
    <source>
        <dbReference type="Pfam" id="PF04755"/>
    </source>
</evidence>
<dbReference type="OMA" id="NWRLLYT"/>
<dbReference type="KEGG" id="ehx:EMIHUDRAFT_202026"/>
<dbReference type="InterPro" id="IPR039633">
    <property type="entry name" value="PAP"/>
</dbReference>
<proteinExistence type="predicted"/>
<keyword evidence="2" id="KW-0934">Plastid</keyword>
<dbReference type="GeneID" id="17279578"/>
<sequence>MLGDAKAALIDACTVADMGRIAEFRPSVLEAIEQIEPLNPTPKPLEAPDLLTGCWRLIYTTSDSILGTTRPRPFRPRYKRILQSIDARQLAAKNEEWVLLGLLKNMVRARLTPRDDGRTVDVQFLRFGIGWLRIPAPAAAKGVLETTYLDDTLRVSRGDKGNLFVLVRDGPSRV</sequence>
<dbReference type="RefSeq" id="XP_005770131.1">
    <property type="nucleotide sequence ID" value="XM_005770074.1"/>
</dbReference>
<reference evidence="4" key="2">
    <citation type="submission" date="2024-10" db="UniProtKB">
        <authorList>
            <consortium name="EnsemblProtists"/>
        </authorList>
    </citation>
    <scope>IDENTIFICATION</scope>
</reference>
<dbReference type="HOGENOM" id="CLU_069245_1_1_1"/>
<dbReference type="eggNOG" id="ENOG502QSMF">
    <property type="taxonomic scope" value="Eukaryota"/>
</dbReference>
<reference evidence="5" key="1">
    <citation type="journal article" date="2013" name="Nature">
        <title>Pan genome of the phytoplankton Emiliania underpins its global distribution.</title>
        <authorList>
            <person name="Read B.A."/>
            <person name="Kegel J."/>
            <person name="Klute M.J."/>
            <person name="Kuo A."/>
            <person name="Lefebvre S.C."/>
            <person name="Maumus F."/>
            <person name="Mayer C."/>
            <person name="Miller J."/>
            <person name="Monier A."/>
            <person name="Salamov A."/>
            <person name="Young J."/>
            <person name="Aguilar M."/>
            <person name="Claverie J.M."/>
            <person name="Frickenhaus S."/>
            <person name="Gonzalez K."/>
            <person name="Herman E.K."/>
            <person name="Lin Y.C."/>
            <person name="Napier J."/>
            <person name="Ogata H."/>
            <person name="Sarno A.F."/>
            <person name="Shmutz J."/>
            <person name="Schroeder D."/>
            <person name="de Vargas C."/>
            <person name="Verret F."/>
            <person name="von Dassow P."/>
            <person name="Valentin K."/>
            <person name="Van de Peer Y."/>
            <person name="Wheeler G."/>
            <person name="Dacks J.B."/>
            <person name="Delwiche C.F."/>
            <person name="Dyhrman S.T."/>
            <person name="Glockner G."/>
            <person name="John U."/>
            <person name="Richards T."/>
            <person name="Worden A.Z."/>
            <person name="Zhang X."/>
            <person name="Grigoriev I.V."/>
            <person name="Allen A.E."/>
            <person name="Bidle K."/>
            <person name="Borodovsky M."/>
            <person name="Bowler C."/>
            <person name="Brownlee C."/>
            <person name="Cock J.M."/>
            <person name="Elias M."/>
            <person name="Gladyshev V.N."/>
            <person name="Groth M."/>
            <person name="Guda C."/>
            <person name="Hadaegh A."/>
            <person name="Iglesias-Rodriguez M.D."/>
            <person name="Jenkins J."/>
            <person name="Jones B.M."/>
            <person name="Lawson T."/>
            <person name="Leese F."/>
            <person name="Lindquist E."/>
            <person name="Lobanov A."/>
            <person name="Lomsadze A."/>
            <person name="Malik S.B."/>
            <person name="Marsh M.E."/>
            <person name="Mackinder L."/>
            <person name="Mock T."/>
            <person name="Mueller-Roeber B."/>
            <person name="Pagarete A."/>
            <person name="Parker M."/>
            <person name="Probert I."/>
            <person name="Quesneville H."/>
            <person name="Raines C."/>
            <person name="Rensing S.A."/>
            <person name="Riano-Pachon D.M."/>
            <person name="Richier S."/>
            <person name="Rokitta S."/>
            <person name="Shiraiwa Y."/>
            <person name="Soanes D.M."/>
            <person name="van der Giezen M."/>
            <person name="Wahlund T.M."/>
            <person name="Williams B."/>
            <person name="Wilson W."/>
            <person name="Wolfe G."/>
            <person name="Wurch L.L."/>
        </authorList>
    </citation>
    <scope>NUCLEOTIDE SEQUENCE</scope>
</reference>
<dbReference type="KEGG" id="ehx:EMIHUDRAFT_209627"/>
<keyword evidence="5" id="KW-1185">Reference proteome</keyword>
<evidence type="ECO:0000313" key="5">
    <source>
        <dbReference type="Proteomes" id="UP000013827"/>
    </source>
</evidence>
<dbReference type="RefSeq" id="XP_005786736.1">
    <property type="nucleotide sequence ID" value="XM_005786679.1"/>
</dbReference>
<dbReference type="PaxDb" id="2903-EOD17702"/>
<evidence type="ECO:0000313" key="4">
    <source>
        <dbReference type="EnsemblProtists" id="EOD34307"/>
    </source>
</evidence>
<feature type="domain" description="Plastid lipid-associated protein/fibrillin conserved" evidence="3">
    <location>
        <begin position="4"/>
        <end position="124"/>
    </location>
</feature>
<dbReference type="Proteomes" id="UP000013827">
    <property type="component" value="Unassembled WGS sequence"/>
</dbReference>
<dbReference type="Pfam" id="PF04755">
    <property type="entry name" value="PAP_fibrillin"/>
    <property type="match status" value="2"/>
</dbReference>
<evidence type="ECO:0000256" key="1">
    <source>
        <dbReference type="ARBA" id="ARBA00004474"/>
    </source>
</evidence>
<name>A0A0D3KEX2_EMIH1</name>
<dbReference type="EnsemblProtists" id="EOD34307">
    <property type="protein sequence ID" value="EOD34307"/>
    <property type="gene ID" value="EMIHUDRAFT_202026"/>
</dbReference>
<organism evidence="4 5">
    <name type="scientific">Emiliania huxleyi (strain CCMP1516)</name>
    <dbReference type="NCBI Taxonomy" id="280463"/>
    <lineage>
        <taxon>Eukaryota</taxon>
        <taxon>Haptista</taxon>
        <taxon>Haptophyta</taxon>
        <taxon>Prymnesiophyceae</taxon>
        <taxon>Isochrysidales</taxon>
        <taxon>Noelaerhabdaceae</taxon>
        <taxon>Emiliania</taxon>
    </lineage>
</organism>